<dbReference type="AlphaFoldDB" id="A3ZWJ2"/>
<dbReference type="InterPro" id="IPR015834">
    <property type="entry name" value="UCP016642"/>
</dbReference>
<dbReference type="Gene3D" id="3.40.50.880">
    <property type="match status" value="1"/>
</dbReference>
<dbReference type="Pfam" id="PF09825">
    <property type="entry name" value="BPL_N"/>
    <property type="match status" value="1"/>
</dbReference>
<organism evidence="2 3">
    <name type="scientific">Blastopirellula marina DSM 3645</name>
    <dbReference type="NCBI Taxonomy" id="314230"/>
    <lineage>
        <taxon>Bacteria</taxon>
        <taxon>Pseudomonadati</taxon>
        <taxon>Planctomycetota</taxon>
        <taxon>Planctomycetia</taxon>
        <taxon>Pirellulales</taxon>
        <taxon>Pirellulaceae</taxon>
        <taxon>Blastopirellula</taxon>
    </lineage>
</organism>
<dbReference type="eggNOG" id="COG4285">
    <property type="taxonomic scope" value="Bacteria"/>
</dbReference>
<dbReference type="InterPro" id="IPR010916">
    <property type="entry name" value="TonB_box_CS"/>
</dbReference>
<evidence type="ECO:0000313" key="2">
    <source>
        <dbReference type="EMBL" id="EAQ79220.1"/>
    </source>
</evidence>
<evidence type="ECO:0000259" key="1">
    <source>
        <dbReference type="Pfam" id="PF09825"/>
    </source>
</evidence>
<protein>
    <submittedName>
        <fullName evidence="2">Biotin apo-protein ligase-related protein-like</fullName>
    </submittedName>
</protein>
<dbReference type="PIRSF" id="PIRSF016642">
    <property type="entry name" value="UCP016642"/>
    <property type="match status" value="1"/>
</dbReference>
<keyword evidence="2" id="KW-0436">Ligase</keyword>
<name>A3ZWJ2_9BACT</name>
<accession>A3ZWJ2</accession>
<dbReference type="HOGENOM" id="CLU_057558_2_1_0"/>
<dbReference type="Proteomes" id="UP000004358">
    <property type="component" value="Unassembled WGS sequence"/>
</dbReference>
<dbReference type="STRING" id="314230.DSM3645_26394"/>
<dbReference type="InterPro" id="IPR029062">
    <property type="entry name" value="Class_I_gatase-like"/>
</dbReference>
<dbReference type="InterPro" id="IPR019197">
    <property type="entry name" value="Biotin-prot_ligase_N"/>
</dbReference>
<sequence length="271" mass="29004">MDRKMTRVSCKLASRILPLTAAIIALLLPAIAIAETPKAATERDLIRVAIYSHSAENGEGSGPTNLQRFLVAENGFESVVVSPNEIRSGVLNNFDVLVMPGGSASLQAKKLEDAGCEMVKNYVRDGGGYVGICAGSYLASAQYSWSLGIVNAKVWDRSHWARGTGAVSLGLTSTGCDLLKSDKEHLDVYYGQGPLLVPHNDPQLPGYEVLATYRTEIAKKGAPVGAMVGTHAIIRTMYDEGRVICFSPHPEKSGGPNSIMMEGIRWAGSRP</sequence>
<dbReference type="EMBL" id="AANZ01000015">
    <property type="protein sequence ID" value="EAQ79220.1"/>
    <property type="molecule type" value="Genomic_DNA"/>
</dbReference>
<dbReference type="GO" id="GO:0016874">
    <property type="term" value="F:ligase activity"/>
    <property type="evidence" value="ECO:0007669"/>
    <property type="project" value="UniProtKB-KW"/>
</dbReference>
<reference evidence="2 3" key="1">
    <citation type="submission" date="2006-02" db="EMBL/GenBank/DDBJ databases">
        <authorList>
            <person name="Amann R."/>
            <person name="Ferriera S."/>
            <person name="Johnson J."/>
            <person name="Kravitz S."/>
            <person name="Halpern A."/>
            <person name="Remington K."/>
            <person name="Beeson K."/>
            <person name="Tran B."/>
            <person name="Rogers Y.-H."/>
            <person name="Friedman R."/>
            <person name="Venter J.C."/>
        </authorList>
    </citation>
    <scope>NUCLEOTIDE SEQUENCE [LARGE SCALE GENOMIC DNA]</scope>
    <source>
        <strain evidence="2 3">DSM 3645</strain>
    </source>
</reference>
<comment type="caution">
    <text evidence="2">The sequence shown here is derived from an EMBL/GenBank/DDBJ whole genome shotgun (WGS) entry which is preliminary data.</text>
</comment>
<proteinExistence type="predicted"/>
<feature type="domain" description="Biotin-protein ligase N-terminal" evidence="1">
    <location>
        <begin position="95"/>
        <end position="154"/>
    </location>
</feature>
<evidence type="ECO:0000313" key="3">
    <source>
        <dbReference type="Proteomes" id="UP000004358"/>
    </source>
</evidence>
<dbReference type="SUPFAM" id="SSF52317">
    <property type="entry name" value="Class I glutamine amidotransferase-like"/>
    <property type="match status" value="1"/>
</dbReference>
<gene>
    <name evidence="2" type="ORF">DSM3645_26394</name>
</gene>
<dbReference type="PROSITE" id="PS00430">
    <property type="entry name" value="TONB_DEPENDENT_REC_1"/>
    <property type="match status" value="1"/>
</dbReference>